<keyword evidence="1" id="KW-0472">Membrane</keyword>
<dbReference type="EMBL" id="MHMN01000054">
    <property type="protein sequence ID" value="OGZ26852.1"/>
    <property type="molecule type" value="Genomic_DNA"/>
</dbReference>
<evidence type="ECO:0000256" key="1">
    <source>
        <dbReference type="SAM" id="Phobius"/>
    </source>
</evidence>
<keyword evidence="1" id="KW-0812">Transmembrane</keyword>
<proteinExistence type="predicted"/>
<comment type="caution">
    <text evidence="2">The sequence shown here is derived from an EMBL/GenBank/DDBJ whole genome shotgun (WGS) entry which is preliminary data.</text>
</comment>
<dbReference type="AlphaFoldDB" id="A0A1G2EMT0"/>
<evidence type="ECO:0000313" key="2">
    <source>
        <dbReference type="EMBL" id="OGZ26852.1"/>
    </source>
</evidence>
<keyword evidence="1" id="KW-1133">Transmembrane helix</keyword>
<reference evidence="2 3" key="1">
    <citation type="journal article" date="2016" name="Nat. Commun.">
        <title>Thousands of microbial genomes shed light on interconnected biogeochemical processes in an aquifer system.</title>
        <authorList>
            <person name="Anantharaman K."/>
            <person name="Brown C.T."/>
            <person name="Hug L.A."/>
            <person name="Sharon I."/>
            <person name="Castelle C.J."/>
            <person name="Probst A.J."/>
            <person name="Thomas B.C."/>
            <person name="Singh A."/>
            <person name="Wilkins M.J."/>
            <person name="Karaoz U."/>
            <person name="Brodie E.L."/>
            <person name="Williams K.H."/>
            <person name="Hubbard S.S."/>
            <person name="Banfield J.F."/>
        </authorList>
    </citation>
    <scope>NUCLEOTIDE SEQUENCE [LARGE SCALE GENOMIC DNA]</scope>
</reference>
<dbReference type="Proteomes" id="UP000176326">
    <property type="component" value="Unassembled WGS sequence"/>
</dbReference>
<gene>
    <name evidence="2" type="ORF">A2427_00925</name>
</gene>
<evidence type="ECO:0000313" key="3">
    <source>
        <dbReference type="Proteomes" id="UP000176326"/>
    </source>
</evidence>
<feature type="transmembrane region" description="Helical" evidence="1">
    <location>
        <begin position="26"/>
        <end position="44"/>
    </location>
</feature>
<name>A0A1G2EMT0_9BACT</name>
<protein>
    <submittedName>
        <fullName evidence="2">Uncharacterized protein</fullName>
    </submittedName>
</protein>
<accession>A0A1G2EMT0</accession>
<feature type="transmembrane region" description="Helical" evidence="1">
    <location>
        <begin position="64"/>
        <end position="87"/>
    </location>
</feature>
<feature type="transmembrane region" description="Helical" evidence="1">
    <location>
        <begin position="93"/>
        <end position="124"/>
    </location>
</feature>
<sequence>MALSLNFFSWYYKDRLKGFFAVWKNFLWFGLNYFSAPFLLRTLFSPWRKYRFRYGNVFNVWENLETLVFNVMSRVIGAVIRIGAIAAGSLLELLIFFLGVILIALWILLPILIIILVVLGIGLLI</sequence>
<organism evidence="2 3">
    <name type="scientific">Candidatus Nealsonbacteria bacterium RIFOXYC1_FULL_40_7</name>
    <dbReference type="NCBI Taxonomy" id="1801678"/>
    <lineage>
        <taxon>Bacteria</taxon>
        <taxon>Candidatus Nealsoniibacteriota</taxon>
    </lineage>
</organism>